<gene>
    <name evidence="1" type="ORF">CHO01_10770</name>
    <name evidence="2" type="ORF">HNR08_002311</name>
</gene>
<dbReference type="Gene3D" id="3.40.50.1000">
    <property type="entry name" value="HAD superfamily/HAD-like"/>
    <property type="match status" value="1"/>
</dbReference>
<dbReference type="Proteomes" id="UP000321723">
    <property type="component" value="Unassembled WGS sequence"/>
</dbReference>
<dbReference type="EMBL" id="BJVQ01000009">
    <property type="protein sequence ID" value="GEL45961.1"/>
    <property type="molecule type" value="Genomic_DNA"/>
</dbReference>
<dbReference type="InterPro" id="IPR023214">
    <property type="entry name" value="HAD_sf"/>
</dbReference>
<evidence type="ECO:0000313" key="1">
    <source>
        <dbReference type="EMBL" id="GEL45961.1"/>
    </source>
</evidence>
<keyword evidence="3" id="KW-1185">Reference proteome</keyword>
<comment type="caution">
    <text evidence="1">The sequence shown here is derived from an EMBL/GenBank/DDBJ whole genome shotgun (WGS) entry which is preliminary data.</text>
</comment>
<dbReference type="OrthoDB" id="3180855at2"/>
<dbReference type="PANTHER" id="PTHR10000:SF25">
    <property type="entry name" value="PHOSPHATASE YKRA-RELATED"/>
    <property type="match status" value="1"/>
</dbReference>
<dbReference type="AlphaFoldDB" id="A0A511F9M0"/>
<accession>A0A511F9M0</accession>
<name>A0A511F9M0_9CELL</name>
<reference evidence="2 4" key="2">
    <citation type="submission" date="2020-08" db="EMBL/GenBank/DDBJ databases">
        <title>Sequencing the genomes of 1000 actinobacteria strains.</title>
        <authorList>
            <person name="Klenk H.-P."/>
        </authorList>
    </citation>
    <scope>NUCLEOTIDE SEQUENCE [LARGE SCALE GENOMIC DNA]</scope>
    <source>
        <strain evidence="2 4">DSM 9581</strain>
    </source>
</reference>
<dbReference type="Pfam" id="PF08282">
    <property type="entry name" value="Hydrolase_3"/>
    <property type="match status" value="1"/>
</dbReference>
<sequence length="289" mass="29688">MAPPARSRLIFLDIDGTYADRGVVPPGHVRAVAAARAAGNRVLLCTGRPKSMLTPHILAAGFDGMVASAGAWVEVDGEVLRDLRFPDDLAARTVEVLDRTGAAYVLEAPDAIYGRAGVAGRLRSLLSGHQHEGTRDRGRDETDAPGDILAALRTPASLDGCSFAKVTYFEADEPRDAVRAAIGAGAVDILPSSISALGDRAGEIHPAGMHKALGIGLVLEHLGAGREDVVAFGDGPNDLEMLEYAGTAVGVAGGDERVLALADHVAAAPAAEGLVAAFAELGLTAPPGR</sequence>
<evidence type="ECO:0000313" key="4">
    <source>
        <dbReference type="Proteomes" id="UP000564629"/>
    </source>
</evidence>
<dbReference type="RefSeq" id="WP_146834725.1">
    <property type="nucleotide sequence ID" value="NZ_BJVQ01000009.1"/>
</dbReference>
<dbReference type="GO" id="GO:0016791">
    <property type="term" value="F:phosphatase activity"/>
    <property type="evidence" value="ECO:0007669"/>
    <property type="project" value="TreeGrafter"/>
</dbReference>
<dbReference type="EMBL" id="JACHDN010000001">
    <property type="protein sequence ID" value="MBB5473575.1"/>
    <property type="molecule type" value="Genomic_DNA"/>
</dbReference>
<dbReference type="InterPro" id="IPR036412">
    <property type="entry name" value="HAD-like_sf"/>
</dbReference>
<protein>
    <submittedName>
        <fullName evidence="1">Haloacid dehalogenase</fullName>
    </submittedName>
</protein>
<dbReference type="SUPFAM" id="SSF56784">
    <property type="entry name" value="HAD-like"/>
    <property type="match status" value="1"/>
</dbReference>
<dbReference type="PANTHER" id="PTHR10000">
    <property type="entry name" value="PHOSPHOSERINE PHOSPHATASE"/>
    <property type="match status" value="1"/>
</dbReference>
<evidence type="ECO:0000313" key="3">
    <source>
        <dbReference type="Proteomes" id="UP000321723"/>
    </source>
</evidence>
<evidence type="ECO:0000313" key="2">
    <source>
        <dbReference type="EMBL" id="MBB5473575.1"/>
    </source>
</evidence>
<organism evidence="1 3">
    <name type="scientific">Cellulomonas hominis</name>
    <dbReference type="NCBI Taxonomy" id="156981"/>
    <lineage>
        <taxon>Bacteria</taxon>
        <taxon>Bacillati</taxon>
        <taxon>Actinomycetota</taxon>
        <taxon>Actinomycetes</taxon>
        <taxon>Micrococcales</taxon>
        <taxon>Cellulomonadaceae</taxon>
        <taxon>Cellulomonas</taxon>
    </lineage>
</organism>
<dbReference type="Gene3D" id="3.30.1240.10">
    <property type="match status" value="1"/>
</dbReference>
<reference evidence="1 3" key="1">
    <citation type="submission" date="2019-07" db="EMBL/GenBank/DDBJ databases">
        <title>Whole genome shotgun sequence of Cellulomonas hominis NBRC 16055.</title>
        <authorList>
            <person name="Hosoyama A."/>
            <person name="Uohara A."/>
            <person name="Ohji S."/>
            <person name="Ichikawa N."/>
        </authorList>
    </citation>
    <scope>NUCLEOTIDE SEQUENCE [LARGE SCALE GENOMIC DNA]</scope>
    <source>
        <strain evidence="1 3">NBRC 16055</strain>
    </source>
</reference>
<dbReference type="GO" id="GO:0000287">
    <property type="term" value="F:magnesium ion binding"/>
    <property type="evidence" value="ECO:0007669"/>
    <property type="project" value="TreeGrafter"/>
</dbReference>
<dbReference type="Proteomes" id="UP000564629">
    <property type="component" value="Unassembled WGS sequence"/>
</dbReference>
<proteinExistence type="predicted"/>
<dbReference type="GO" id="GO:0005829">
    <property type="term" value="C:cytosol"/>
    <property type="evidence" value="ECO:0007669"/>
    <property type="project" value="TreeGrafter"/>
</dbReference>